<dbReference type="VEuPathDB" id="FungiDB:PDIP_43930"/>
<dbReference type="EMBL" id="CP060777">
    <property type="protein sequence ID" value="QQK46057.1"/>
    <property type="molecule type" value="Genomic_DNA"/>
</dbReference>
<dbReference type="GeneID" id="26232711"/>
<keyword evidence="2" id="KW-0808">Transferase</keyword>
<reference evidence="2 3" key="1">
    <citation type="submission" date="2020-08" db="EMBL/GenBank/DDBJ databases">
        <title>The completed genome sequence of the pathogenic ascomycete fungus Penicillium digitatum.</title>
        <authorList>
            <person name="Wang M."/>
        </authorList>
    </citation>
    <scope>NUCLEOTIDE SEQUENCE [LARGE SCALE GENOMIC DNA]</scope>
    <source>
        <strain evidence="2 3">PdW03</strain>
    </source>
</reference>
<dbReference type="GO" id="GO:0016301">
    <property type="term" value="F:kinase activity"/>
    <property type="evidence" value="ECO:0007669"/>
    <property type="project" value="UniProtKB-KW"/>
</dbReference>
<evidence type="ECO:0000313" key="2">
    <source>
        <dbReference type="EMBL" id="QQK46057.1"/>
    </source>
</evidence>
<evidence type="ECO:0000313" key="3">
    <source>
        <dbReference type="Proteomes" id="UP000595662"/>
    </source>
</evidence>
<protein>
    <submittedName>
        <fullName evidence="2">Protein kinase-like domain</fullName>
    </submittedName>
</protein>
<dbReference type="RefSeq" id="XP_014534683.2">
    <property type="nucleotide sequence ID" value="XM_014679197.2"/>
</dbReference>
<dbReference type="Proteomes" id="UP000595662">
    <property type="component" value="Chromosome 4"/>
</dbReference>
<organism evidence="2 3">
    <name type="scientific">Penicillium digitatum</name>
    <name type="common">Green mold</name>
    <dbReference type="NCBI Taxonomy" id="36651"/>
    <lineage>
        <taxon>Eukaryota</taxon>
        <taxon>Fungi</taxon>
        <taxon>Dikarya</taxon>
        <taxon>Ascomycota</taxon>
        <taxon>Pezizomycotina</taxon>
        <taxon>Eurotiomycetes</taxon>
        <taxon>Eurotiomycetidae</taxon>
        <taxon>Eurotiales</taxon>
        <taxon>Aspergillaceae</taxon>
        <taxon>Penicillium</taxon>
    </lineage>
</organism>
<name>A0A7T7BNA3_PENDI</name>
<accession>A0A7T7BNA3</accession>
<proteinExistence type="predicted"/>
<dbReference type="KEGG" id="pdp:PDIP_43930"/>
<dbReference type="AlphaFoldDB" id="A0A7T7BNA3"/>
<gene>
    <name evidence="2" type="ORF">Pdw03_0955</name>
</gene>
<keyword evidence="2" id="KW-0418">Kinase</keyword>
<feature type="region of interest" description="Disordered" evidence="1">
    <location>
        <begin position="95"/>
        <end position="131"/>
    </location>
</feature>
<sequence>MGIDFVTQRHFLPLIVLERYGKDVREKMLSSELDLGYFERLTIESRVAEVIKQLFASSQLRQVFRLHGDVAFENHANTLTDESKIVANMGSLSLAQEQPRRSGRLAAKQSRMSRLPLPAQPAAKHQGPALRKASRPRADQFCVYNKGPEEKVPALIVEYKVPHKLTLAHIKAGIFDMDLEQVVRYQEMEKPEYTCGRVVAAVITQAFSYMINGGLEYGYVYTGEAFIFLRVPHDDPSTVYYYLSVPREDVGDTTGWTGNPSDDNRLHLTALGQGLAFTLRALQTPQRGIQWKNWVASKLDTWEMIYDDLWGEISELDMPSSVF</sequence>
<evidence type="ECO:0000256" key="1">
    <source>
        <dbReference type="SAM" id="MobiDB-lite"/>
    </source>
</evidence>